<dbReference type="RefSeq" id="WP_004396223.1">
    <property type="nucleotide sequence ID" value="NZ_FNBS01000007.1"/>
</dbReference>
<gene>
    <name evidence="1" type="ORF">SAMN04244560_00489</name>
</gene>
<dbReference type="AlphaFoldDB" id="A0A1G7JLU4"/>
<dbReference type="Proteomes" id="UP000183404">
    <property type="component" value="Unassembled WGS sequence"/>
</dbReference>
<dbReference type="EMBL" id="FNBS01000007">
    <property type="protein sequence ID" value="SDF25873.1"/>
    <property type="molecule type" value="Genomic_DNA"/>
</dbReference>
<protein>
    <submittedName>
        <fullName evidence="1">YlzJ-like protein</fullName>
    </submittedName>
</protein>
<sequence>MLYTIIPYELIFEKREDIPTNYIELKMGNKQLVVEKLSNGNYIIQRMYSTNPFDYLNAKYTPGSMISIY</sequence>
<evidence type="ECO:0000313" key="2">
    <source>
        <dbReference type="Proteomes" id="UP000183404"/>
    </source>
</evidence>
<dbReference type="InterPro" id="IPR025619">
    <property type="entry name" value="YlzJ"/>
</dbReference>
<organism evidence="1 2">
    <name type="scientific">Thermoanaerobacter thermohydrosulfuricus</name>
    <name type="common">Clostridium thermohydrosulfuricum</name>
    <dbReference type="NCBI Taxonomy" id="1516"/>
    <lineage>
        <taxon>Bacteria</taxon>
        <taxon>Bacillati</taxon>
        <taxon>Bacillota</taxon>
        <taxon>Clostridia</taxon>
        <taxon>Thermoanaerobacterales</taxon>
        <taxon>Thermoanaerobacteraceae</taxon>
        <taxon>Thermoanaerobacter</taxon>
    </lineage>
</organism>
<reference evidence="1 2" key="1">
    <citation type="submission" date="2016-10" db="EMBL/GenBank/DDBJ databases">
        <authorList>
            <person name="de Groot N.N."/>
        </authorList>
    </citation>
    <scope>NUCLEOTIDE SEQUENCE [LARGE SCALE GENOMIC DNA]</scope>
    <source>
        <strain evidence="1 2">DSM 569</strain>
    </source>
</reference>
<dbReference type="Pfam" id="PF14035">
    <property type="entry name" value="YlzJ"/>
    <property type="match status" value="1"/>
</dbReference>
<proteinExistence type="predicted"/>
<name>A0A1G7JLU4_THETY</name>
<accession>A0A1G7JLU4</accession>
<evidence type="ECO:0000313" key="1">
    <source>
        <dbReference type="EMBL" id="SDF25873.1"/>
    </source>
</evidence>